<comment type="caution">
    <text evidence="2">The sequence shown here is derived from an EMBL/GenBank/DDBJ whole genome shotgun (WGS) entry which is preliminary data.</text>
</comment>
<name>A0AAD4BYY1_BOLED</name>
<evidence type="ECO:0008006" key="4">
    <source>
        <dbReference type="Google" id="ProtNLM"/>
    </source>
</evidence>
<feature type="region of interest" description="Disordered" evidence="1">
    <location>
        <begin position="1"/>
        <end position="37"/>
    </location>
</feature>
<gene>
    <name evidence="2" type="ORF">L210DRAFT_960467</name>
</gene>
<feature type="region of interest" description="Disordered" evidence="1">
    <location>
        <begin position="139"/>
        <end position="197"/>
    </location>
</feature>
<dbReference type="PANTHER" id="PTHR43721">
    <property type="entry name" value="ELONGATION FACTOR TU-RELATED"/>
    <property type="match status" value="1"/>
</dbReference>
<dbReference type="InterPro" id="IPR050055">
    <property type="entry name" value="EF-Tu_GTPase"/>
</dbReference>
<reference evidence="2" key="2">
    <citation type="journal article" date="2020" name="Nat. Commun.">
        <title>Large-scale genome sequencing of mycorrhizal fungi provides insights into the early evolution of symbiotic traits.</title>
        <authorList>
            <person name="Miyauchi S."/>
            <person name="Kiss E."/>
            <person name="Kuo A."/>
            <person name="Drula E."/>
            <person name="Kohler A."/>
            <person name="Sanchez-Garcia M."/>
            <person name="Morin E."/>
            <person name="Andreopoulos B."/>
            <person name="Barry K.W."/>
            <person name="Bonito G."/>
            <person name="Buee M."/>
            <person name="Carver A."/>
            <person name="Chen C."/>
            <person name="Cichocki N."/>
            <person name="Clum A."/>
            <person name="Culley D."/>
            <person name="Crous P.W."/>
            <person name="Fauchery L."/>
            <person name="Girlanda M."/>
            <person name="Hayes R.D."/>
            <person name="Keri Z."/>
            <person name="LaButti K."/>
            <person name="Lipzen A."/>
            <person name="Lombard V."/>
            <person name="Magnuson J."/>
            <person name="Maillard F."/>
            <person name="Murat C."/>
            <person name="Nolan M."/>
            <person name="Ohm R.A."/>
            <person name="Pangilinan J."/>
            <person name="Pereira M.F."/>
            <person name="Perotto S."/>
            <person name="Peter M."/>
            <person name="Pfister S."/>
            <person name="Riley R."/>
            <person name="Sitrit Y."/>
            <person name="Stielow J.B."/>
            <person name="Szollosi G."/>
            <person name="Zifcakova L."/>
            <person name="Stursova M."/>
            <person name="Spatafora J.W."/>
            <person name="Tedersoo L."/>
            <person name="Vaario L.M."/>
            <person name="Yamada A."/>
            <person name="Yan M."/>
            <person name="Wang P."/>
            <person name="Xu J."/>
            <person name="Bruns T."/>
            <person name="Baldrian P."/>
            <person name="Vilgalys R."/>
            <person name="Dunand C."/>
            <person name="Henrissat B."/>
            <person name="Grigoriev I.V."/>
            <person name="Hibbett D."/>
            <person name="Nagy L.G."/>
            <person name="Martin F.M."/>
        </authorList>
    </citation>
    <scope>NUCLEOTIDE SEQUENCE</scope>
    <source>
        <strain evidence="2">BED1</strain>
    </source>
</reference>
<evidence type="ECO:0000256" key="1">
    <source>
        <dbReference type="SAM" id="MobiDB-lite"/>
    </source>
</evidence>
<reference evidence="2" key="1">
    <citation type="submission" date="2019-10" db="EMBL/GenBank/DDBJ databases">
        <authorList>
            <consortium name="DOE Joint Genome Institute"/>
            <person name="Kuo A."/>
            <person name="Miyauchi S."/>
            <person name="Kiss E."/>
            <person name="Drula E."/>
            <person name="Kohler A."/>
            <person name="Sanchez-Garcia M."/>
            <person name="Andreopoulos B."/>
            <person name="Barry K.W."/>
            <person name="Bonito G."/>
            <person name="Buee M."/>
            <person name="Carver A."/>
            <person name="Chen C."/>
            <person name="Cichocki N."/>
            <person name="Clum A."/>
            <person name="Culley D."/>
            <person name="Crous P.W."/>
            <person name="Fauchery L."/>
            <person name="Girlanda M."/>
            <person name="Hayes R."/>
            <person name="Keri Z."/>
            <person name="LaButti K."/>
            <person name="Lipzen A."/>
            <person name="Lombard V."/>
            <person name="Magnuson J."/>
            <person name="Maillard F."/>
            <person name="Morin E."/>
            <person name="Murat C."/>
            <person name="Nolan M."/>
            <person name="Ohm R."/>
            <person name="Pangilinan J."/>
            <person name="Pereira M."/>
            <person name="Perotto S."/>
            <person name="Peter M."/>
            <person name="Riley R."/>
            <person name="Sitrit Y."/>
            <person name="Stielow B."/>
            <person name="Szollosi G."/>
            <person name="Zifcakova L."/>
            <person name="Stursova M."/>
            <person name="Spatafora J.W."/>
            <person name="Tedersoo L."/>
            <person name="Vaario L.-M."/>
            <person name="Yamada A."/>
            <person name="Yan M."/>
            <person name="Wang P."/>
            <person name="Xu J."/>
            <person name="Bruns T."/>
            <person name="Baldrian P."/>
            <person name="Vilgalys R."/>
            <person name="Henrissat B."/>
            <person name="Grigoriev I.V."/>
            <person name="Hibbett D."/>
            <person name="Nagy L.G."/>
            <person name="Martin F.M."/>
        </authorList>
    </citation>
    <scope>NUCLEOTIDE SEQUENCE</scope>
    <source>
        <strain evidence="2">BED1</strain>
    </source>
</reference>
<dbReference type="AlphaFoldDB" id="A0AAD4BYY1"/>
<feature type="compositionally biased region" description="Polar residues" evidence="1">
    <location>
        <begin position="182"/>
        <end position="195"/>
    </location>
</feature>
<feature type="region of interest" description="Disordered" evidence="1">
    <location>
        <begin position="272"/>
        <end position="321"/>
    </location>
</feature>
<evidence type="ECO:0000313" key="2">
    <source>
        <dbReference type="EMBL" id="KAF8443706.1"/>
    </source>
</evidence>
<organism evidence="2 3">
    <name type="scientific">Boletus edulis BED1</name>
    <dbReference type="NCBI Taxonomy" id="1328754"/>
    <lineage>
        <taxon>Eukaryota</taxon>
        <taxon>Fungi</taxon>
        <taxon>Dikarya</taxon>
        <taxon>Basidiomycota</taxon>
        <taxon>Agaricomycotina</taxon>
        <taxon>Agaricomycetes</taxon>
        <taxon>Agaricomycetidae</taxon>
        <taxon>Boletales</taxon>
        <taxon>Boletineae</taxon>
        <taxon>Boletaceae</taxon>
        <taxon>Boletoideae</taxon>
        <taxon>Boletus</taxon>
    </lineage>
</organism>
<evidence type="ECO:0000313" key="3">
    <source>
        <dbReference type="Proteomes" id="UP001194468"/>
    </source>
</evidence>
<sequence length="418" mass="45882">MFGESDSESPRVPSPWDSLTSPPSSPPQGIPKLVPEGEEGNIEYKLQLLSPSRAQGRFTRLVTQLKWRLLEGGGQAYYELGVADSGTLVGLPRQQLEESLETLEMMAGEIGASVIVVKEIEVPPELSSLAESQLERWDGKRSTRRKDKLRMMKHGEESPATSTAELETELSTTDVTDADESTCYSPVTPPSSFGSESDAVKLQLPTTPLPFDSALPLFTMDLGDDVADHADDKAQDNDVRSHCVPELSLEISFVYKPRPMRIRATHNTHFDYSKKRTKKNGYPPSTNTTSHAANPVTQGDTDVLHPSGGAKSQFRRDTRDKQRVMEPDALLTYVPTCRSTEPSTDSAYHHTIPPCPTDESNLSVAESPLIAAVDTQTADGPETTAIASREPRLIVEVLVVRKLSLDEAFLDFEGFSLQ</sequence>
<dbReference type="Proteomes" id="UP001194468">
    <property type="component" value="Unassembled WGS sequence"/>
</dbReference>
<feature type="compositionally biased region" description="Low complexity" evidence="1">
    <location>
        <begin position="158"/>
        <end position="173"/>
    </location>
</feature>
<dbReference type="EMBL" id="WHUW01000007">
    <property type="protein sequence ID" value="KAF8443706.1"/>
    <property type="molecule type" value="Genomic_DNA"/>
</dbReference>
<protein>
    <recommendedName>
        <fullName evidence="4">GTP binding protein 2</fullName>
    </recommendedName>
</protein>
<proteinExistence type="predicted"/>
<accession>A0AAD4BYY1</accession>
<feature type="compositionally biased region" description="Polar residues" evidence="1">
    <location>
        <begin position="283"/>
        <end position="300"/>
    </location>
</feature>
<keyword evidence="3" id="KW-1185">Reference proteome</keyword>
<dbReference type="GO" id="GO:0003746">
    <property type="term" value="F:translation elongation factor activity"/>
    <property type="evidence" value="ECO:0007669"/>
    <property type="project" value="TreeGrafter"/>
</dbReference>
<dbReference type="PANTHER" id="PTHR43721:SF9">
    <property type="entry name" value="GTP-BINDING PROTEIN 1"/>
    <property type="match status" value="1"/>
</dbReference>